<name>E3KI51_PUCGT</name>
<dbReference type="KEGG" id="pgr:PGTG_09689"/>
<dbReference type="AlphaFoldDB" id="E3KI51"/>
<evidence type="ECO:0000313" key="2">
    <source>
        <dbReference type="EMBL" id="EFP83976.1"/>
    </source>
</evidence>
<dbReference type="Proteomes" id="UP000008783">
    <property type="component" value="Unassembled WGS sequence"/>
</dbReference>
<dbReference type="RefSeq" id="XP_003328395.1">
    <property type="nucleotide sequence ID" value="XM_003328347.1"/>
</dbReference>
<accession>E3KI51</accession>
<proteinExistence type="predicted"/>
<feature type="compositionally biased region" description="Polar residues" evidence="1">
    <location>
        <begin position="185"/>
        <end position="197"/>
    </location>
</feature>
<keyword evidence="3" id="KW-1185">Reference proteome</keyword>
<sequence length="319" mass="35535">MKPPAGLAEALPQFPSVLDPVGLQVELVAWSQRVQWAHTHLVPRVRKSEGMFQYIERTHLKEHFNIFLFGMPLSDREALMTSLVDTFMHIYTLNHPIIPSDNPLPKLLIEFGMPKVLYTSLEQYYMRKKPAPIVLGDTLTGVIRPAVGHLMDLDAEDDWRAEGPPPTNSLEGASATPGTLKATPNPIQAHSPTSPTESDLALAVQTLAPSSTDDEMTHISKCTAGKLVVLMRGILERSVALQGWFDSQKNNDHKQFCKALLTESHRHDRAVNELLSKRHYQLKDQGLQLADAFNEINKLNLAVAQMADDLDIPYQPAAN</sequence>
<reference key="1">
    <citation type="submission" date="2007-01" db="EMBL/GenBank/DDBJ databases">
        <title>The Genome Sequence of Puccinia graminis f. sp. tritici Strain CRL 75-36-700-3.</title>
        <authorList>
            <consortium name="The Broad Institute Genome Sequencing Platform"/>
            <person name="Birren B."/>
            <person name="Lander E."/>
            <person name="Galagan J."/>
            <person name="Nusbaum C."/>
            <person name="Devon K."/>
            <person name="Cuomo C."/>
            <person name="Jaffe D."/>
            <person name="Butler J."/>
            <person name="Alvarez P."/>
            <person name="Gnerre S."/>
            <person name="Grabherr M."/>
            <person name="Mauceli E."/>
            <person name="Brockman W."/>
            <person name="Young S."/>
            <person name="LaButti K."/>
            <person name="Sykes S."/>
            <person name="DeCaprio D."/>
            <person name="Crawford M."/>
            <person name="Koehrsen M."/>
            <person name="Engels R."/>
            <person name="Montgomery P."/>
            <person name="Pearson M."/>
            <person name="Howarth C."/>
            <person name="Larson L."/>
            <person name="White J."/>
            <person name="Zeng Q."/>
            <person name="Kodira C."/>
            <person name="Yandava C."/>
            <person name="Alvarado L."/>
            <person name="O'Leary S."/>
            <person name="Szabo L."/>
            <person name="Dean R."/>
            <person name="Schein J."/>
        </authorList>
    </citation>
    <scope>NUCLEOTIDE SEQUENCE</scope>
    <source>
        <strain>CRL 75-36-700-3</strain>
    </source>
</reference>
<protein>
    <submittedName>
        <fullName evidence="2">Uncharacterized protein</fullName>
    </submittedName>
</protein>
<dbReference type="OMA" id="QYLARTN"/>
<gene>
    <name evidence="2" type="ORF">PGTG_09689</name>
</gene>
<dbReference type="VEuPathDB" id="FungiDB:PGTG_09689"/>
<dbReference type="HOGENOM" id="CLU_075370_0_0_1"/>
<reference evidence="3" key="2">
    <citation type="journal article" date="2011" name="Proc. Natl. Acad. Sci. U.S.A.">
        <title>Obligate biotrophy features unraveled by the genomic analysis of rust fungi.</title>
        <authorList>
            <person name="Duplessis S."/>
            <person name="Cuomo C.A."/>
            <person name="Lin Y.-C."/>
            <person name="Aerts A."/>
            <person name="Tisserant E."/>
            <person name="Veneault-Fourrey C."/>
            <person name="Joly D.L."/>
            <person name="Hacquard S."/>
            <person name="Amselem J."/>
            <person name="Cantarel B.L."/>
            <person name="Chiu R."/>
            <person name="Coutinho P.M."/>
            <person name="Feau N."/>
            <person name="Field M."/>
            <person name="Frey P."/>
            <person name="Gelhaye E."/>
            <person name="Goldberg J."/>
            <person name="Grabherr M.G."/>
            <person name="Kodira C.D."/>
            <person name="Kohler A."/>
            <person name="Kuees U."/>
            <person name="Lindquist E.A."/>
            <person name="Lucas S.M."/>
            <person name="Mago R."/>
            <person name="Mauceli E."/>
            <person name="Morin E."/>
            <person name="Murat C."/>
            <person name="Pangilinan J.L."/>
            <person name="Park R."/>
            <person name="Pearson M."/>
            <person name="Quesneville H."/>
            <person name="Rouhier N."/>
            <person name="Sakthikumar S."/>
            <person name="Salamov A.A."/>
            <person name="Schmutz J."/>
            <person name="Selles B."/>
            <person name="Shapiro H."/>
            <person name="Tanguay P."/>
            <person name="Tuskan G.A."/>
            <person name="Henrissat B."/>
            <person name="Van de Peer Y."/>
            <person name="Rouze P."/>
            <person name="Ellis J.G."/>
            <person name="Dodds P.N."/>
            <person name="Schein J.E."/>
            <person name="Zhong S."/>
            <person name="Hamelin R.C."/>
            <person name="Grigoriev I.V."/>
            <person name="Szabo L.J."/>
            <person name="Martin F."/>
        </authorList>
    </citation>
    <scope>NUCLEOTIDE SEQUENCE [LARGE SCALE GENOMIC DNA]</scope>
    <source>
        <strain evidence="3">CRL 75-36-700-3 / race SCCL</strain>
    </source>
</reference>
<feature type="region of interest" description="Disordered" evidence="1">
    <location>
        <begin position="157"/>
        <end position="198"/>
    </location>
</feature>
<evidence type="ECO:0000256" key="1">
    <source>
        <dbReference type="SAM" id="MobiDB-lite"/>
    </source>
</evidence>
<dbReference type="EMBL" id="DS178288">
    <property type="protein sequence ID" value="EFP83976.1"/>
    <property type="molecule type" value="Genomic_DNA"/>
</dbReference>
<organism evidence="2 3">
    <name type="scientific">Puccinia graminis f. sp. tritici (strain CRL 75-36-700-3 / race SCCL)</name>
    <name type="common">Black stem rust fungus</name>
    <dbReference type="NCBI Taxonomy" id="418459"/>
    <lineage>
        <taxon>Eukaryota</taxon>
        <taxon>Fungi</taxon>
        <taxon>Dikarya</taxon>
        <taxon>Basidiomycota</taxon>
        <taxon>Pucciniomycotina</taxon>
        <taxon>Pucciniomycetes</taxon>
        <taxon>Pucciniales</taxon>
        <taxon>Pucciniaceae</taxon>
        <taxon>Puccinia</taxon>
    </lineage>
</organism>
<evidence type="ECO:0000313" key="3">
    <source>
        <dbReference type="Proteomes" id="UP000008783"/>
    </source>
</evidence>
<dbReference type="GeneID" id="10532668"/>
<dbReference type="InParanoid" id="E3KI51"/>